<sequence length="81" mass="8754">PSSAMKSNVNDNKSESSTTQLNNDFATTNEQSKLIKSGEQPQIPTNETDNAHVNSLPPTSENNRKSSTESSVSNKKMIDGD</sequence>
<accession>A0A8S2YU88</accession>
<name>A0A8S2YU88_9BILA</name>
<feature type="non-terminal residue" evidence="2">
    <location>
        <position position="1"/>
    </location>
</feature>
<evidence type="ECO:0000313" key="2">
    <source>
        <dbReference type="EMBL" id="CAF4588945.1"/>
    </source>
</evidence>
<organism evidence="2 4">
    <name type="scientific">Rotaria magnacalcarata</name>
    <dbReference type="NCBI Taxonomy" id="392030"/>
    <lineage>
        <taxon>Eukaryota</taxon>
        <taxon>Metazoa</taxon>
        <taxon>Spiralia</taxon>
        <taxon>Gnathifera</taxon>
        <taxon>Rotifera</taxon>
        <taxon>Eurotatoria</taxon>
        <taxon>Bdelloidea</taxon>
        <taxon>Philodinida</taxon>
        <taxon>Philodinidae</taxon>
        <taxon>Rotaria</taxon>
    </lineage>
</organism>
<feature type="compositionally biased region" description="Polar residues" evidence="1">
    <location>
        <begin position="1"/>
        <end position="61"/>
    </location>
</feature>
<evidence type="ECO:0000313" key="3">
    <source>
        <dbReference type="EMBL" id="CAF4973961.1"/>
    </source>
</evidence>
<feature type="region of interest" description="Disordered" evidence="1">
    <location>
        <begin position="1"/>
        <end position="81"/>
    </location>
</feature>
<gene>
    <name evidence="2" type="ORF">BYL167_LOCUS39632</name>
    <name evidence="3" type="ORF">GIL414_LOCUS55594</name>
</gene>
<comment type="caution">
    <text evidence="2">The sequence shown here is derived from an EMBL/GenBank/DDBJ whole genome shotgun (WGS) entry which is preliminary data.</text>
</comment>
<evidence type="ECO:0000313" key="4">
    <source>
        <dbReference type="Proteomes" id="UP000681967"/>
    </source>
</evidence>
<dbReference type="Proteomes" id="UP000681967">
    <property type="component" value="Unassembled WGS sequence"/>
</dbReference>
<proteinExistence type="predicted"/>
<dbReference type="EMBL" id="CAJOBH010095824">
    <property type="protein sequence ID" value="CAF4588945.1"/>
    <property type="molecule type" value="Genomic_DNA"/>
</dbReference>
<dbReference type="AlphaFoldDB" id="A0A8S2YU88"/>
<feature type="non-terminal residue" evidence="2">
    <location>
        <position position="81"/>
    </location>
</feature>
<dbReference type="Proteomes" id="UP000681720">
    <property type="component" value="Unassembled WGS sequence"/>
</dbReference>
<dbReference type="EMBL" id="CAJOBJ010197751">
    <property type="protein sequence ID" value="CAF4973961.1"/>
    <property type="molecule type" value="Genomic_DNA"/>
</dbReference>
<reference evidence="2" key="1">
    <citation type="submission" date="2021-02" db="EMBL/GenBank/DDBJ databases">
        <authorList>
            <person name="Nowell W R."/>
        </authorList>
    </citation>
    <scope>NUCLEOTIDE SEQUENCE</scope>
</reference>
<evidence type="ECO:0000256" key="1">
    <source>
        <dbReference type="SAM" id="MobiDB-lite"/>
    </source>
</evidence>
<protein>
    <submittedName>
        <fullName evidence="2">Uncharacterized protein</fullName>
    </submittedName>
</protein>